<organism evidence="2 3">
    <name type="scientific">Fructilactobacillus fructivorans</name>
    <dbReference type="NCBI Taxonomy" id="1614"/>
    <lineage>
        <taxon>Bacteria</taxon>
        <taxon>Bacillati</taxon>
        <taxon>Bacillota</taxon>
        <taxon>Bacilli</taxon>
        <taxon>Lactobacillales</taxon>
        <taxon>Lactobacillaceae</taxon>
        <taxon>Fructilactobacillus</taxon>
    </lineage>
</organism>
<dbReference type="RefSeq" id="WP_039143246.1">
    <property type="nucleotide sequence ID" value="NZ_RIGT01000001.1"/>
</dbReference>
<accession>A0A0C1PNG2</accession>
<comment type="caution">
    <text evidence="2">The sequence shown here is derived from an EMBL/GenBank/DDBJ whole genome shotgun (WGS) entry which is preliminary data.</text>
</comment>
<evidence type="ECO:0000256" key="1">
    <source>
        <dbReference type="SAM" id="Phobius"/>
    </source>
</evidence>
<dbReference type="PATRIC" id="fig|1614.7.peg.191"/>
<protein>
    <submittedName>
        <fullName evidence="2">Uncharacterized protein</fullName>
    </submittedName>
</protein>
<dbReference type="AlphaFoldDB" id="A0A0C1PNG2"/>
<name>A0A0C1PNG2_9LACO</name>
<gene>
    <name evidence="2" type="ORF">LfDm3_0201</name>
</gene>
<reference evidence="2 3" key="1">
    <citation type="submission" date="2014-06" db="EMBL/GenBank/DDBJ databases">
        <title>Functional and comparative genomic analyses of the Drosophila gut microbiota identify candidate symbiosis factors.</title>
        <authorList>
            <person name="Newell P.D."/>
            <person name="Chaston J.M."/>
            <person name="Douglas A.E."/>
        </authorList>
    </citation>
    <scope>NUCLEOTIDE SEQUENCE [LARGE SCALE GENOMIC DNA]</scope>
    <source>
        <strain evidence="2 3">DmCS_002</strain>
    </source>
</reference>
<evidence type="ECO:0000313" key="3">
    <source>
        <dbReference type="Proteomes" id="UP000031397"/>
    </source>
</evidence>
<keyword evidence="3" id="KW-1185">Reference proteome</keyword>
<keyword evidence="1" id="KW-0812">Transmembrane</keyword>
<dbReference type="Proteomes" id="UP000031397">
    <property type="component" value="Unassembled WGS sequence"/>
</dbReference>
<dbReference type="EMBL" id="JOJZ01000009">
    <property type="protein sequence ID" value="KID42272.1"/>
    <property type="molecule type" value="Genomic_DNA"/>
</dbReference>
<keyword evidence="1" id="KW-1133">Transmembrane helix</keyword>
<keyword evidence="1" id="KW-0472">Membrane</keyword>
<sequence length="220" mass="25173">MGRGFIIKYSNIQGFIYKASQLLSNKLMIIFVLLAAFIVIITGYFLIRNSSHNDKVNRRLKSNHKKVGTWLICLGIIFIGLFFFIYKYVKKAAINPNEIIRTNKVNFSATGTIDNIDQSNGNYVYEIKFNGKNRNQTIYVSMFDKPVSTNVKPPIHPFSGTVIEQPVITKATVGNKVTLKSYKYAFKYTNHDKLDSNDSYFNNQLKLLNENYVNGVVTQK</sequence>
<feature type="transmembrane region" description="Helical" evidence="1">
    <location>
        <begin position="27"/>
        <end position="47"/>
    </location>
</feature>
<evidence type="ECO:0000313" key="2">
    <source>
        <dbReference type="EMBL" id="KID42272.1"/>
    </source>
</evidence>
<proteinExistence type="predicted"/>
<feature type="transmembrane region" description="Helical" evidence="1">
    <location>
        <begin position="67"/>
        <end position="86"/>
    </location>
</feature>